<dbReference type="FunFam" id="3.15.10.30:FF:000001">
    <property type="entry name" value="Takeout-like protein 1"/>
    <property type="match status" value="1"/>
</dbReference>
<keyword evidence="2" id="KW-0090">Biological rhythms</keyword>
<dbReference type="SMR" id="A0A8J6L8W7"/>
<dbReference type="EMBL" id="JABDTM020026133">
    <property type="protein sequence ID" value="KAH0812330.1"/>
    <property type="molecule type" value="Genomic_DNA"/>
</dbReference>
<dbReference type="GO" id="GO:0007623">
    <property type="term" value="P:circadian rhythm"/>
    <property type="evidence" value="ECO:0007669"/>
    <property type="project" value="UniProtKB-ARBA"/>
</dbReference>
<dbReference type="InterPro" id="IPR010562">
    <property type="entry name" value="Haemolymph_juvenile_hormone-bd"/>
</dbReference>
<proteinExistence type="inferred from homology"/>
<sequence length="244" mass="27319">MKTTVALLVLVACAHSANLPSSFKKCNRSSPEPAKCYLEAASDGLPQLTKAYPEVNLPNFEPMEITELRIAAGSQSVVNVEQIFRDCKLFGLSKLHFDELNFDFDEKVLSASGLIPEIDKRCQYEFNGKILLLPMVGTGPSTIVLKNIKFTYRSEFEVVEKKNKHFMKFGTTTLSLDPESVSYNFENLFNGDKQLGDNMNKVLNENHLEVFSDVRKGYEAGLAIVLKQVLSNMFAKVSIEEGFD</sequence>
<dbReference type="PANTHER" id="PTHR11008:SF32">
    <property type="entry name" value="CIRCADIAN CLOCK-CONTROLLED PROTEIN DAYWAKE-RELATED"/>
    <property type="match status" value="1"/>
</dbReference>
<evidence type="ECO:0000313" key="6">
    <source>
        <dbReference type="Proteomes" id="UP000719412"/>
    </source>
</evidence>
<evidence type="ECO:0000256" key="4">
    <source>
        <dbReference type="SAM" id="SignalP"/>
    </source>
</evidence>
<protein>
    <submittedName>
        <fullName evidence="5">Uncharacterized protein</fullName>
    </submittedName>
</protein>
<dbReference type="SMART" id="SM00700">
    <property type="entry name" value="JHBP"/>
    <property type="match status" value="1"/>
</dbReference>
<keyword evidence="6" id="KW-1185">Reference proteome</keyword>
<evidence type="ECO:0000313" key="5">
    <source>
        <dbReference type="EMBL" id="KAH0812330.1"/>
    </source>
</evidence>
<dbReference type="Proteomes" id="UP000719412">
    <property type="component" value="Unassembled WGS sequence"/>
</dbReference>
<feature type="signal peptide" evidence="4">
    <location>
        <begin position="1"/>
        <end position="16"/>
    </location>
</feature>
<evidence type="ECO:0000256" key="1">
    <source>
        <dbReference type="ARBA" id="ARBA00022729"/>
    </source>
</evidence>
<dbReference type="Pfam" id="PF06585">
    <property type="entry name" value="JHBP"/>
    <property type="match status" value="1"/>
</dbReference>
<dbReference type="AlphaFoldDB" id="A0A8J6L8W7"/>
<keyword evidence="1 4" id="KW-0732">Signal</keyword>
<evidence type="ECO:0000256" key="3">
    <source>
        <dbReference type="ARBA" id="ARBA00060902"/>
    </source>
</evidence>
<name>A0A8J6L8W7_TENMO</name>
<gene>
    <name evidence="5" type="ORF">GEV33_010455</name>
</gene>
<accession>A0A8J6L8W7</accession>
<organism evidence="5 6">
    <name type="scientific">Tenebrio molitor</name>
    <name type="common">Yellow mealworm beetle</name>
    <dbReference type="NCBI Taxonomy" id="7067"/>
    <lineage>
        <taxon>Eukaryota</taxon>
        <taxon>Metazoa</taxon>
        <taxon>Ecdysozoa</taxon>
        <taxon>Arthropoda</taxon>
        <taxon>Hexapoda</taxon>
        <taxon>Insecta</taxon>
        <taxon>Pterygota</taxon>
        <taxon>Neoptera</taxon>
        <taxon>Endopterygota</taxon>
        <taxon>Coleoptera</taxon>
        <taxon>Polyphaga</taxon>
        <taxon>Cucujiformia</taxon>
        <taxon>Tenebrionidae</taxon>
        <taxon>Tenebrio</taxon>
    </lineage>
</organism>
<evidence type="ECO:0000256" key="2">
    <source>
        <dbReference type="ARBA" id="ARBA00023108"/>
    </source>
</evidence>
<comment type="caution">
    <text evidence="5">The sequence shown here is derived from an EMBL/GenBank/DDBJ whole genome shotgun (WGS) entry which is preliminary data.</text>
</comment>
<reference evidence="5" key="2">
    <citation type="submission" date="2021-08" db="EMBL/GenBank/DDBJ databases">
        <authorList>
            <person name="Eriksson T."/>
        </authorList>
    </citation>
    <scope>NUCLEOTIDE SEQUENCE</scope>
    <source>
        <strain evidence="5">Stoneville</strain>
        <tissue evidence="5">Whole head</tissue>
    </source>
</reference>
<dbReference type="OrthoDB" id="8190514at2759"/>
<reference evidence="5" key="1">
    <citation type="journal article" date="2020" name="J Insects Food Feed">
        <title>The yellow mealworm (Tenebrio molitor) genome: a resource for the emerging insects as food and feed industry.</title>
        <authorList>
            <person name="Eriksson T."/>
            <person name="Andere A."/>
            <person name="Kelstrup H."/>
            <person name="Emery V."/>
            <person name="Picard C."/>
        </authorList>
    </citation>
    <scope>NUCLEOTIDE SEQUENCE</scope>
    <source>
        <strain evidence="5">Stoneville</strain>
        <tissue evidence="5">Whole head</tissue>
    </source>
</reference>
<feature type="chain" id="PRO_5035326631" evidence="4">
    <location>
        <begin position="17"/>
        <end position="244"/>
    </location>
</feature>
<dbReference type="PANTHER" id="PTHR11008">
    <property type="entry name" value="PROTEIN TAKEOUT-LIKE PROTEIN"/>
    <property type="match status" value="1"/>
</dbReference>
<dbReference type="GO" id="GO:0005615">
    <property type="term" value="C:extracellular space"/>
    <property type="evidence" value="ECO:0007669"/>
    <property type="project" value="TreeGrafter"/>
</dbReference>
<comment type="similarity">
    <text evidence="3">Belongs to the TO family.</text>
</comment>